<dbReference type="EMBL" id="CP014476">
    <property type="protein sequence ID" value="AMK76564.1"/>
    <property type="molecule type" value="Genomic_DNA"/>
</dbReference>
<feature type="domain" description="NGO1945-like C-terminal" evidence="2">
    <location>
        <begin position="145"/>
        <end position="240"/>
    </location>
</feature>
<organism evidence="3 4">
    <name type="scientific">Methylomonas denitrificans</name>
    <dbReference type="NCBI Taxonomy" id="1538553"/>
    <lineage>
        <taxon>Bacteria</taxon>
        <taxon>Pseudomonadati</taxon>
        <taxon>Pseudomonadota</taxon>
        <taxon>Gammaproteobacteria</taxon>
        <taxon>Methylococcales</taxon>
        <taxon>Methylococcaceae</taxon>
        <taxon>Methylomonas</taxon>
    </lineage>
</organism>
<reference evidence="3 4" key="1">
    <citation type="journal article" date="2015" name="Environ. Microbiol.">
        <title>Methane oxidation coupled to nitrate reduction under hypoxia by the Gammaproteobacterium Methylomonas denitrificans, sp. nov. type strain FJG1.</title>
        <authorList>
            <person name="Kits K.D."/>
            <person name="Klotz M.G."/>
            <person name="Stein L.Y."/>
        </authorList>
    </citation>
    <scope>NUCLEOTIDE SEQUENCE [LARGE SCALE GENOMIC DNA]</scope>
    <source>
        <strain evidence="3 4">FJG1</strain>
    </source>
</reference>
<dbReference type="OrthoDB" id="4146344at2"/>
<evidence type="ECO:0000313" key="4">
    <source>
        <dbReference type="Proteomes" id="UP000030512"/>
    </source>
</evidence>
<dbReference type="Pfam" id="PF09836">
    <property type="entry name" value="DUF2063"/>
    <property type="match status" value="1"/>
</dbReference>
<dbReference type="AlphaFoldDB" id="A0A126T490"/>
<dbReference type="InterPro" id="IPR044922">
    <property type="entry name" value="DUF2063_N_sf"/>
</dbReference>
<dbReference type="Gene3D" id="3.90.930.50">
    <property type="match status" value="1"/>
</dbReference>
<gene>
    <name evidence="3" type="ORF">JT25_008690</name>
</gene>
<dbReference type="InterPro" id="IPR054098">
    <property type="entry name" value="NGO1945-like_C"/>
</dbReference>
<name>A0A126T490_9GAMM</name>
<sequence length="252" mass="28688">MAAGFQATQSQFAAYIRDPENNPKPADVEPRRMAMYRELFFNNIDSFIASNFPVLRAILNDAQWLEITQDFFARHSCETPYFSEIAEEFLAYLQNERNNPDDYPFLLELAHYEWVEMALSIAKDMPMLGDDDFLENLLPGSIALSPVAWPLLYRYPVQAIGPEFLPLEPPEQPTCLIVYRDNLDSVHFLKTTGLTIRLLQILQDRGPMTGERCLQTVATEFPQLDSQALMANGPPMLRELAEKGILIPAVDV</sequence>
<dbReference type="KEGG" id="mdn:JT25_008690"/>
<dbReference type="Proteomes" id="UP000030512">
    <property type="component" value="Chromosome"/>
</dbReference>
<dbReference type="Gene3D" id="1.10.150.690">
    <property type="entry name" value="DUF2063"/>
    <property type="match status" value="1"/>
</dbReference>
<dbReference type="InterPro" id="IPR018640">
    <property type="entry name" value="DUF2063"/>
</dbReference>
<protein>
    <submittedName>
        <fullName evidence="3">Uncharacterized protein</fullName>
    </submittedName>
</protein>
<evidence type="ECO:0000259" key="1">
    <source>
        <dbReference type="Pfam" id="PF09836"/>
    </source>
</evidence>
<dbReference type="RefSeq" id="WP_062328274.1">
    <property type="nucleotide sequence ID" value="NZ_CP014476.1"/>
</dbReference>
<accession>A0A126T490</accession>
<dbReference type="Pfam" id="PF22106">
    <property type="entry name" value="NGO1945_C"/>
    <property type="match status" value="1"/>
</dbReference>
<dbReference type="STRING" id="1538553.JT25_008690"/>
<keyword evidence="4" id="KW-1185">Reference proteome</keyword>
<evidence type="ECO:0000313" key="3">
    <source>
        <dbReference type="EMBL" id="AMK76564.1"/>
    </source>
</evidence>
<evidence type="ECO:0000259" key="2">
    <source>
        <dbReference type="Pfam" id="PF22106"/>
    </source>
</evidence>
<proteinExistence type="predicted"/>
<feature type="domain" description="Putative DNA-binding" evidence="1">
    <location>
        <begin position="8"/>
        <end position="93"/>
    </location>
</feature>